<reference evidence="2" key="1">
    <citation type="journal article" date="2023" name="G3 (Bethesda)">
        <title>Genome assembly and association tests identify interacting loci associated with vigor, precocity, and sex in interspecific pistachio rootstocks.</title>
        <authorList>
            <person name="Palmer W."/>
            <person name="Jacygrad E."/>
            <person name="Sagayaradj S."/>
            <person name="Cavanaugh K."/>
            <person name="Han R."/>
            <person name="Bertier L."/>
            <person name="Beede B."/>
            <person name="Kafkas S."/>
            <person name="Golino D."/>
            <person name="Preece J."/>
            <person name="Michelmore R."/>
        </authorList>
    </citation>
    <scope>NUCLEOTIDE SEQUENCE [LARGE SCALE GENOMIC DNA]</scope>
</reference>
<dbReference type="Proteomes" id="UP001163603">
    <property type="component" value="Chromosome 7"/>
</dbReference>
<sequence>MALNLKTPIYHSPSLGSSPLYLHGFSSKPFSISFPHSLSLTGFAIGTQVAFERKDRFLVVKTAAMRQLTGSLTRSEGFRFAVGCGAINEIVTKPLLKGALEINSKYIVYIWGSMWL</sequence>
<proteinExistence type="predicted"/>
<comment type="caution">
    <text evidence="1">The sequence shown here is derived from an EMBL/GenBank/DDBJ whole genome shotgun (WGS) entry which is preliminary data.</text>
</comment>
<accession>A0ACC0YDV2</accession>
<evidence type="ECO:0000313" key="2">
    <source>
        <dbReference type="Proteomes" id="UP001163603"/>
    </source>
</evidence>
<organism evidence="1 2">
    <name type="scientific">Pistacia integerrima</name>
    <dbReference type="NCBI Taxonomy" id="434235"/>
    <lineage>
        <taxon>Eukaryota</taxon>
        <taxon>Viridiplantae</taxon>
        <taxon>Streptophyta</taxon>
        <taxon>Embryophyta</taxon>
        <taxon>Tracheophyta</taxon>
        <taxon>Spermatophyta</taxon>
        <taxon>Magnoliopsida</taxon>
        <taxon>eudicotyledons</taxon>
        <taxon>Gunneridae</taxon>
        <taxon>Pentapetalae</taxon>
        <taxon>rosids</taxon>
        <taxon>malvids</taxon>
        <taxon>Sapindales</taxon>
        <taxon>Anacardiaceae</taxon>
        <taxon>Pistacia</taxon>
    </lineage>
</organism>
<protein>
    <submittedName>
        <fullName evidence="1">Uncharacterized protein</fullName>
    </submittedName>
</protein>
<gene>
    <name evidence="1" type="ORF">Pint_26466</name>
</gene>
<evidence type="ECO:0000313" key="1">
    <source>
        <dbReference type="EMBL" id="KAJ0034376.1"/>
    </source>
</evidence>
<keyword evidence="2" id="KW-1185">Reference proteome</keyword>
<dbReference type="EMBL" id="CM047742">
    <property type="protein sequence ID" value="KAJ0034376.1"/>
    <property type="molecule type" value="Genomic_DNA"/>
</dbReference>
<name>A0ACC0YDV2_9ROSI</name>